<keyword evidence="2" id="KW-0677">Repeat</keyword>
<dbReference type="RefSeq" id="WP_114823508.1">
    <property type="nucleotide sequence ID" value="NZ_QQSY01000001.1"/>
</dbReference>
<dbReference type="InterPro" id="IPR036873">
    <property type="entry name" value="Rhodanese-like_dom_sf"/>
</dbReference>
<accession>A0A370KAT8</accession>
<dbReference type="SMART" id="SM00450">
    <property type="entry name" value="RHOD"/>
    <property type="match status" value="2"/>
</dbReference>
<evidence type="ECO:0000256" key="1">
    <source>
        <dbReference type="ARBA" id="ARBA00022679"/>
    </source>
</evidence>
<dbReference type="Proteomes" id="UP000254711">
    <property type="component" value="Unassembled WGS sequence"/>
</dbReference>
<proteinExistence type="predicted"/>
<dbReference type="OrthoDB" id="9781034at2"/>
<sequence length="293" mass="31494">MTIKTTLIDVDDLAALPVDAVLIVDCRFELMAPGTGARDPGKGERDYLEGHIPGAVYASLDTDLSDLSRQSEGLGRHPLPLELAFSRTLARWGWRPDLQVVCYDAASGSLAAARLWWLLRLVGVHKVAVLDGGYPTWVAAGLPVEAGEVTRAPAQVSLHFDRSLYLTDHASLREDPARLLLDARAAPRYRGEVEPIDRVGGHVPGAFNRPFSENLAADGRFKPAAALREEFLALLGMHTPGDVVHMCGSGVTACHNLLAMEYAGLTGSRLYAPSWSGWVSDAARPVAKGDLPG</sequence>
<dbReference type="SUPFAM" id="SSF52821">
    <property type="entry name" value="Rhodanese/Cell cycle control phosphatase"/>
    <property type="match status" value="2"/>
</dbReference>
<feature type="domain" description="Rhodanese" evidence="3">
    <location>
        <begin position="174"/>
        <end position="287"/>
    </location>
</feature>
<comment type="caution">
    <text evidence="4">The sequence shown here is derived from an EMBL/GenBank/DDBJ whole genome shotgun (WGS) entry which is preliminary data.</text>
</comment>
<dbReference type="EMBL" id="QQSY01000001">
    <property type="protein sequence ID" value="RDI99774.1"/>
    <property type="molecule type" value="Genomic_DNA"/>
</dbReference>
<keyword evidence="1 4" id="KW-0808">Transferase</keyword>
<reference evidence="4 5" key="1">
    <citation type="submission" date="2018-07" db="EMBL/GenBank/DDBJ databases">
        <title>Dyella solisilvae sp. nov., isolated from the pine and broad-leaved mixed forest soil.</title>
        <authorList>
            <person name="Gao Z."/>
            <person name="Qiu L."/>
        </authorList>
    </citation>
    <scope>NUCLEOTIDE SEQUENCE [LARGE SCALE GENOMIC DNA]</scope>
    <source>
        <strain evidence="4 5">DHG54</strain>
    </source>
</reference>
<dbReference type="Pfam" id="PF00581">
    <property type="entry name" value="Rhodanese"/>
    <property type="match status" value="2"/>
</dbReference>
<name>A0A370KAT8_9GAMM</name>
<evidence type="ECO:0000313" key="5">
    <source>
        <dbReference type="Proteomes" id="UP000254711"/>
    </source>
</evidence>
<keyword evidence="5" id="KW-1185">Reference proteome</keyword>
<dbReference type="CDD" id="cd01449">
    <property type="entry name" value="TST_Repeat_2"/>
    <property type="match status" value="1"/>
</dbReference>
<feature type="domain" description="Rhodanese" evidence="3">
    <location>
        <begin position="17"/>
        <end position="146"/>
    </location>
</feature>
<organism evidence="4 5">
    <name type="scientific">Dyella solisilvae</name>
    <dbReference type="NCBI Taxonomy" id="1920168"/>
    <lineage>
        <taxon>Bacteria</taxon>
        <taxon>Pseudomonadati</taxon>
        <taxon>Pseudomonadota</taxon>
        <taxon>Gammaproteobacteria</taxon>
        <taxon>Lysobacterales</taxon>
        <taxon>Rhodanobacteraceae</taxon>
        <taxon>Dyella</taxon>
    </lineage>
</organism>
<dbReference type="CDD" id="cd01448">
    <property type="entry name" value="TST_Repeat_1"/>
    <property type="match status" value="1"/>
</dbReference>
<dbReference type="InterPro" id="IPR001763">
    <property type="entry name" value="Rhodanese-like_dom"/>
</dbReference>
<dbReference type="InterPro" id="IPR045078">
    <property type="entry name" value="TST/MPST-like"/>
</dbReference>
<evidence type="ECO:0000256" key="2">
    <source>
        <dbReference type="ARBA" id="ARBA00022737"/>
    </source>
</evidence>
<evidence type="ECO:0000259" key="3">
    <source>
        <dbReference type="PROSITE" id="PS50206"/>
    </source>
</evidence>
<dbReference type="Gene3D" id="3.40.250.10">
    <property type="entry name" value="Rhodanese-like domain"/>
    <property type="match status" value="2"/>
</dbReference>
<dbReference type="PROSITE" id="PS50206">
    <property type="entry name" value="RHODANESE_3"/>
    <property type="match status" value="2"/>
</dbReference>
<dbReference type="PANTHER" id="PTHR11364">
    <property type="entry name" value="THIOSULFATE SULFERTANSFERASE"/>
    <property type="match status" value="1"/>
</dbReference>
<dbReference type="GO" id="GO:0004792">
    <property type="term" value="F:thiosulfate-cyanide sulfurtransferase activity"/>
    <property type="evidence" value="ECO:0007669"/>
    <property type="project" value="TreeGrafter"/>
</dbReference>
<protein>
    <submittedName>
        <fullName evidence="4">Sulfurtransferase</fullName>
    </submittedName>
</protein>
<evidence type="ECO:0000313" key="4">
    <source>
        <dbReference type="EMBL" id="RDI99774.1"/>
    </source>
</evidence>
<gene>
    <name evidence="4" type="ORF">DVT68_02745</name>
</gene>
<dbReference type="PANTHER" id="PTHR11364:SF27">
    <property type="entry name" value="SULFURTRANSFERASE"/>
    <property type="match status" value="1"/>
</dbReference>
<dbReference type="AlphaFoldDB" id="A0A370KAT8"/>